<dbReference type="AlphaFoldDB" id="A0AB39VCC2"/>
<dbReference type="RefSeq" id="WP_369713142.1">
    <property type="nucleotide sequence ID" value="NZ_CP165646.1"/>
</dbReference>
<feature type="transmembrane region" description="Helical" evidence="2">
    <location>
        <begin position="33"/>
        <end position="49"/>
    </location>
</feature>
<reference evidence="3" key="1">
    <citation type="submission" date="2024-07" db="EMBL/GenBank/DDBJ databases">
        <authorList>
            <person name="Li X.-J."/>
            <person name="Wang X."/>
        </authorList>
    </citation>
    <scope>NUCLEOTIDE SEQUENCE</scope>
    <source>
        <strain evidence="3">HSP-342</strain>
    </source>
</reference>
<feature type="transmembrane region" description="Helical" evidence="2">
    <location>
        <begin position="7"/>
        <end position="27"/>
    </location>
</feature>
<evidence type="ECO:0000313" key="3">
    <source>
        <dbReference type="EMBL" id="XDU64899.1"/>
    </source>
</evidence>
<organism evidence="3">
    <name type="scientific">Leptotrichia mesophila</name>
    <dbReference type="NCBI Taxonomy" id="3239303"/>
    <lineage>
        <taxon>Bacteria</taxon>
        <taxon>Fusobacteriati</taxon>
        <taxon>Fusobacteriota</taxon>
        <taxon>Fusobacteriia</taxon>
        <taxon>Fusobacteriales</taxon>
        <taxon>Leptotrichiaceae</taxon>
        <taxon>Leptotrichia</taxon>
    </lineage>
</organism>
<dbReference type="KEGG" id="lmes:AB8B23_01700"/>
<dbReference type="InterPro" id="IPR011990">
    <property type="entry name" value="TPR-like_helical_dom_sf"/>
</dbReference>
<accession>A0AB39VCC2</accession>
<proteinExistence type="predicted"/>
<name>A0AB39VCC2_9FUSO</name>
<gene>
    <name evidence="3" type="ORF">AB8B23_01700</name>
</gene>
<keyword evidence="1" id="KW-0175">Coiled coil</keyword>
<keyword evidence="2" id="KW-0812">Transmembrane</keyword>
<dbReference type="SUPFAM" id="SSF48452">
    <property type="entry name" value="TPR-like"/>
    <property type="match status" value="1"/>
</dbReference>
<keyword evidence="2" id="KW-1133">Transmembrane helix</keyword>
<evidence type="ECO:0000256" key="1">
    <source>
        <dbReference type="SAM" id="Coils"/>
    </source>
</evidence>
<dbReference type="EMBL" id="CP165646">
    <property type="protein sequence ID" value="XDU64899.1"/>
    <property type="molecule type" value="Genomic_DNA"/>
</dbReference>
<keyword evidence="2" id="KW-0472">Membrane</keyword>
<sequence length="265" mass="31981">MTIRKKYILINFSVTIFVLLIIFVLWLRMQHSIFNYILIISLILVFEFLKIDKRMYMYFYQKYMNILNEELDPEKFIEITQNEYDRNKNKRYRNYMKLNLCAGYSSLGKVKEAYQNLKDIDLSKKSLFREQDKILYYYNEALLLHGLERKEEAIVIYKEKVLKMMEKFKTKKGIDETNAMIEFLNGILFYENDSTKMIEILSETLKKLSVKRQVLVIKHLLANYKSKAREIEEARKLYEEVIENGNKLYIVEEAKEKLKNLIETN</sequence>
<protein>
    <recommendedName>
        <fullName evidence="4">Tetratricopeptide repeat protein</fullName>
    </recommendedName>
</protein>
<feature type="coiled-coil region" evidence="1">
    <location>
        <begin position="217"/>
        <end position="244"/>
    </location>
</feature>
<evidence type="ECO:0008006" key="4">
    <source>
        <dbReference type="Google" id="ProtNLM"/>
    </source>
</evidence>
<evidence type="ECO:0000256" key="2">
    <source>
        <dbReference type="SAM" id="Phobius"/>
    </source>
</evidence>